<name>A0ABY4F7X4_9BACT</name>
<reference evidence="8 9" key="1">
    <citation type="submission" date="2022-04" db="EMBL/GenBank/DDBJ databases">
        <title>Hymenobacter sp. isolated from the air.</title>
        <authorList>
            <person name="Won M."/>
            <person name="Lee C.-M."/>
            <person name="Woen H.-Y."/>
            <person name="Kwon S.-W."/>
        </authorList>
    </citation>
    <scope>NUCLEOTIDE SEQUENCE [LARGE SCALE GENOMIC DNA]</scope>
    <source>
        <strain evidence="9">5116 S-27</strain>
    </source>
</reference>
<evidence type="ECO:0000256" key="2">
    <source>
        <dbReference type="ARBA" id="ARBA00022475"/>
    </source>
</evidence>
<dbReference type="Pfam" id="PF06271">
    <property type="entry name" value="RDD"/>
    <property type="match status" value="1"/>
</dbReference>
<evidence type="ECO:0000256" key="5">
    <source>
        <dbReference type="ARBA" id="ARBA00023136"/>
    </source>
</evidence>
<sequence>MRILWPNSTYPTMQQDYLDQDYADERVENPSAFADLLESPLALTPATTGQRFANYLVDAICFYACSFGVGLLLGVVALLIDSQALLDSLQGPLSTVLGFLVMLTYYFIMEATTGRTMGKLVTRTRVVMEDGSKPTTNAIAKRSLSRLIPFEAFTFFGDGPGLHDRLSKTRVVKMN</sequence>
<dbReference type="Proteomes" id="UP000831785">
    <property type="component" value="Chromosome"/>
</dbReference>
<keyword evidence="5 6" id="KW-0472">Membrane</keyword>
<keyword evidence="2" id="KW-1003">Cell membrane</keyword>
<protein>
    <submittedName>
        <fullName evidence="8">RDD family protein</fullName>
    </submittedName>
</protein>
<dbReference type="PANTHER" id="PTHR36115:SF4">
    <property type="entry name" value="MEMBRANE PROTEIN"/>
    <property type="match status" value="1"/>
</dbReference>
<evidence type="ECO:0000259" key="7">
    <source>
        <dbReference type="Pfam" id="PF06271"/>
    </source>
</evidence>
<accession>A0ABY4F7X4</accession>
<keyword evidence="3 6" id="KW-0812">Transmembrane</keyword>
<comment type="subcellular location">
    <subcellularLocation>
        <location evidence="1">Cell membrane</location>
        <topology evidence="1">Multi-pass membrane protein</topology>
    </subcellularLocation>
</comment>
<gene>
    <name evidence="8" type="ORF">MUN80_23930</name>
</gene>
<feature type="transmembrane region" description="Helical" evidence="6">
    <location>
        <begin position="60"/>
        <end position="80"/>
    </location>
</feature>
<evidence type="ECO:0000256" key="6">
    <source>
        <dbReference type="SAM" id="Phobius"/>
    </source>
</evidence>
<evidence type="ECO:0000256" key="1">
    <source>
        <dbReference type="ARBA" id="ARBA00004651"/>
    </source>
</evidence>
<dbReference type="EMBL" id="CP095049">
    <property type="protein sequence ID" value="UOQ52779.1"/>
    <property type="molecule type" value="Genomic_DNA"/>
</dbReference>
<dbReference type="PANTHER" id="PTHR36115">
    <property type="entry name" value="PROLINE-RICH ANTIGEN HOMOLOG-RELATED"/>
    <property type="match status" value="1"/>
</dbReference>
<keyword evidence="9" id="KW-1185">Reference proteome</keyword>
<evidence type="ECO:0000256" key="3">
    <source>
        <dbReference type="ARBA" id="ARBA00022692"/>
    </source>
</evidence>
<dbReference type="InterPro" id="IPR010432">
    <property type="entry name" value="RDD"/>
</dbReference>
<organism evidence="8 9">
    <name type="scientific">Hymenobacter cellulosivorans</name>
    <dbReference type="NCBI Taxonomy" id="2932249"/>
    <lineage>
        <taxon>Bacteria</taxon>
        <taxon>Pseudomonadati</taxon>
        <taxon>Bacteroidota</taxon>
        <taxon>Cytophagia</taxon>
        <taxon>Cytophagales</taxon>
        <taxon>Hymenobacteraceae</taxon>
        <taxon>Hymenobacter</taxon>
    </lineage>
</organism>
<evidence type="ECO:0000313" key="8">
    <source>
        <dbReference type="EMBL" id="UOQ52779.1"/>
    </source>
</evidence>
<dbReference type="RefSeq" id="WP_244717089.1">
    <property type="nucleotide sequence ID" value="NZ_CP095049.1"/>
</dbReference>
<feature type="transmembrane region" description="Helical" evidence="6">
    <location>
        <begin position="92"/>
        <end position="109"/>
    </location>
</feature>
<feature type="domain" description="RDD" evidence="7">
    <location>
        <begin position="46"/>
        <end position="156"/>
    </location>
</feature>
<dbReference type="InterPro" id="IPR051791">
    <property type="entry name" value="Pra-immunoreactive"/>
</dbReference>
<proteinExistence type="predicted"/>
<evidence type="ECO:0000256" key="4">
    <source>
        <dbReference type="ARBA" id="ARBA00022989"/>
    </source>
</evidence>
<evidence type="ECO:0000313" key="9">
    <source>
        <dbReference type="Proteomes" id="UP000831785"/>
    </source>
</evidence>
<keyword evidence="4 6" id="KW-1133">Transmembrane helix</keyword>